<dbReference type="PANTHER" id="PTHR46481:SF10">
    <property type="entry name" value="ZINC FINGER BED DOMAIN-CONTAINING PROTEIN 39"/>
    <property type="match status" value="1"/>
</dbReference>
<evidence type="ECO:0000259" key="6">
    <source>
        <dbReference type="Pfam" id="PF04937"/>
    </source>
</evidence>
<dbReference type="InterPro" id="IPR007021">
    <property type="entry name" value="DUF659"/>
</dbReference>
<proteinExistence type="predicted"/>
<evidence type="ECO:0000256" key="4">
    <source>
        <dbReference type="ARBA" id="ARBA00022833"/>
    </source>
</evidence>
<evidence type="ECO:0000313" key="7">
    <source>
        <dbReference type="EMBL" id="KAF2882968.1"/>
    </source>
</evidence>
<dbReference type="GO" id="GO:0008270">
    <property type="term" value="F:zinc ion binding"/>
    <property type="evidence" value="ECO:0007669"/>
    <property type="project" value="UniProtKB-KW"/>
</dbReference>
<comment type="caution">
    <text evidence="7">The sequence shown here is derived from an EMBL/GenBank/DDBJ whole genome shotgun (WGS) entry which is preliminary data.</text>
</comment>
<keyword evidence="2" id="KW-0479">Metal-binding</keyword>
<protein>
    <recommendedName>
        <fullName evidence="6">DUF659 domain-containing protein</fullName>
    </recommendedName>
</protein>
<evidence type="ECO:0000313" key="8">
    <source>
        <dbReference type="Proteomes" id="UP000801492"/>
    </source>
</evidence>
<keyword evidence="3" id="KW-0863">Zinc-finger</keyword>
<evidence type="ECO:0000256" key="5">
    <source>
        <dbReference type="ARBA" id="ARBA00023242"/>
    </source>
</evidence>
<dbReference type="SUPFAM" id="SSF53098">
    <property type="entry name" value="Ribonuclease H-like"/>
    <property type="match status" value="1"/>
</dbReference>
<accession>A0A8K0C983</accession>
<dbReference type="AlphaFoldDB" id="A0A8K0C983"/>
<reference evidence="7" key="1">
    <citation type="submission" date="2019-08" db="EMBL/GenBank/DDBJ databases">
        <title>The genome of the North American firefly Photinus pyralis.</title>
        <authorList>
            <consortium name="Photinus pyralis genome working group"/>
            <person name="Fallon T.R."/>
            <person name="Sander Lower S.E."/>
            <person name="Weng J.-K."/>
        </authorList>
    </citation>
    <scope>NUCLEOTIDE SEQUENCE</scope>
    <source>
        <strain evidence="7">TRF0915ILg1</strain>
        <tissue evidence="7">Whole body</tissue>
    </source>
</reference>
<dbReference type="GO" id="GO:0005634">
    <property type="term" value="C:nucleus"/>
    <property type="evidence" value="ECO:0007669"/>
    <property type="project" value="UniProtKB-SubCell"/>
</dbReference>
<dbReference type="OrthoDB" id="6778913at2759"/>
<organism evidence="7 8">
    <name type="scientific">Ignelater luminosus</name>
    <name type="common">Cucubano</name>
    <name type="synonym">Pyrophorus luminosus</name>
    <dbReference type="NCBI Taxonomy" id="2038154"/>
    <lineage>
        <taxon>Eukaryota</taxon>
        <taxon>Metazoa</taxon>
        <taxon>Ecdysozoa</taxon>
        <taxon>Arthropoda</taxon>
        <taxon>Hexapoda</taxon>
        <taxon>Insecta</taxon>
        <taxon>Pterygota</taxon>
        <taxon>Neoptera</taxon>
        <taxon>Endopterygota</taxon>
        <taxon>Coleoptera</taxon>
        <taxon>Polyphaga</taxon>
        <taxon>Elateriformia</taxon>
        <taxon>Elateroidea</taxon>
        <taxon>Elateridae</taxon>
        <taxon>Agrypninae</taxon>
        <taxon>Pyrophorini</taxon>
        <taxon>Ignelater</taxon>
    </lineage>
</organism>
<sequence>MEEILTEIGADKFQAIVTDNAAAMVKARNILHEKYENISVYGCVAHTLNLLIGNISKMKTMSSIEGDAKAIVKEINKSHILSATFKKIQVKKNETKISISLKLPVKTRWGSIIHGLKSLLDTKYALKALAVCESVEDILSKSISKLILDEEVFWVTVSKLYYLVNPTVEYITKLESDKPVLSQVPQCFYSLQNHFESAMLTNPFSKQEESELKEFFVKTKQMTIHPIHLAANILDPRFNGTHLTREEQIQGTEFIDAQVVSKYHDDSPDVLAELAQ</sequence>
<name>A0A8K0C983_IGNLU</name>
<dbReference type="InterPro" id="IPR012337">
    <property type="entry name" value="RNaseH-like_sf"/>
</dbReference>
<keyword evidence="8" id="KW-1185">Reference proteome</keyword>
<dbReference type="Pfam" id="PF04937">
    <property type="entry name" value="DUF659"/>
    <property type="match status" value="1"/>
</dbReference>
<evidence type="ECO:0000256" key="2">
    <source>
        <dbReference type="ARBA" id="ARBA00022723"/>
    </source>
</evidence>
<dbReference type="PANTHER" id="PTHR46481">
    <property type="entry name" value="ZINC FINGER BED DOMAIN-CONTAINING PROTEIN 4"/>
    <property type="match status" value="1"/>
</dbReference>
<evidence type="ECO:0000256" key="1">
    <source>
        <dbReference type="ARBA" id="ARBA00004123"/>
    </source>
</evidence>
<gene>
    <name evidence="7" type="ORF">ILUMI_23196</name>
</gene>
<evidence type="ECO:0000256" key="3">
    <source>
        <dbReference type="ARBA" id="ARBA00022771"/>
    </source>
</evidence>
<comment type="subcellular location">
    <subcellularLocation>
        <location evidence="1">Nucleus</location>
    </subcellularLocation>
</comment>
<dbReference type="InterPro" id="IPR052035">
    <property type="entry name" value="ZnF_BED_domain_contain"/>
</dbReference>
<feature type="domain" description="DUF659" evidence="6">
    <location>
        <begin position="2"/>
        <end position="71"/>
    </location>
</feature>
<keyword evidence="4" id="KW-0862">Zinc</keyword>
<keyword evidence="5" id="KW-0539">Nucleus</keyword>
<dbReference type="EMBL" id="VTPC01090572">
    <property type="protein sequence ID" value="KAF2882968.1"/>
    <property type="molecule type" value="Genomic_DNA"/>
</dbReference>
<dbReference type="Proteomes" id="UP000801492">
    <property type="component" value="Unassembled WGS sequence"/>
</dbReference>